<evidence type="ECO:0000259" key="1">
    <source>
        <dbReference type="Pfam" id="PF13472"/>
    </source>
</evidence>
<dbReference type="InterPro" id="IPR036514">
    <property type="entry name" value="SGNH_hydro_sf"/>
</dbReference>
<dbReference type="CDD" id="cd01830">
    <property type="entry name" value="XynE_like"/>
    <property type="match status" value="1"/>
</dbReference>
<gene>
    <name evidence="2" type="ORF">C725_0324</name>
</gene>
<dbReference type="PATRIC" id="fig|1234595.3.peg.323"/>
<dbReference type="InterPro" id="IPR013830">
    <property type="entry name" value="SGNH_hydro"/>
</dbReference>
<dbReference type="SUPFAM" id="SSF52266">
    <property type="entry name" value="SGNH hydrolase"/>
    <property type="match status" value="1"/>
</dbReference>
<protein>
    <recommendedName>
        <fullName evidence="1">SGNH hydrolase-type esterase domain-containing protein</fullName>
    </recommendedName>
</protein>
<dbReference type="PANTHER" id="PTHR43784:SF2">
    <property type="entry name" value="GDSL-LIKE LIPASE_ACYLHYDROLASE, PUTATIVE (AFU_ORTHOLOGUE AFUA_2G00820)-RELATED"/>
    <property type="match status" value="1"/>
</dbReference>
<dbReference type="GO" id="GO:0016788">
    <property type="term" value="F:hydrolase activity, acting on ester bonds"/>
    <property type="evidence" value="ECO:0007669"/>
    <property type="project" value="UniProtKB-ARBA"/>
</dbReference>
<dbReference type="InterPro" id="IPR053140">
    <property type="entry name" value="GDSL_Rv0518-like"/>
</dbReference>
<dbReference type="PANTHER" id="PTHR43784">
    <property type="entry name" value="GDSL-LIKE LIPASE/ACYLHYDROLASE, PUTATIVE (AFU_ORTHOLOGUE AFUA_2G00820)-RELATED"/>
    <property type="match status" value="1"/>
</dbReference>
<feature type="domain" description="SGNH hydrolase-type esterase" evidence="1">
    <location>
        <begin position="138"/>
        <end position="330"/>
    </location>
</feature>
<accession>M2TD09</accession>
<dbReference type="EMBL" id="AMRV01000001">
    <property type="protein sequence ID" value="EMD84394.1"/>
    <property type="molecule type" value="Genomic_DNA"/>
</dbReference>
<name>M2TD09_9SPHN</name>
<reference evidence="2 3" key="1">
    <citation type="journal article" date="2013" name="Genome Announc.">
        <title>Draft Genome Sequence of Strain JLT2015T, Belonging to the Family Sphingomonadaceae of the Alphaproteobacteria.</title>
        <authorList>
            <person name="Tang K."/>
            <person name="Liu K."/>
            <person name="Li S."/>
            <person name="Jiao N."/>
        </authorList>
    </citation>
    <scope>NUCLEOTIDE SEQUENCE [LARGE SCALE GENOMIC DNA]</scope>
    <source>
        <strain evidence="2 3">JLT2015</strain>
    </source>
</reference>
<evidence type="ECO:0000313" key="3">
    <source>
        <dbReference type="Proteomes" id="UP000011717"/>
    </source>
</evidence>
<proteinExistence type="predicted"/>
<keyword evidence="3" id="KW-1185">Reference proteome</keyword>
<dbReference type="Gene3D" id="3.40.50.1110">
    <property type="entry name" value="SGNH hydrolase"/>
    <property type="match status" value="1"/>
</dbReference>
<evidence type="ECO:0000313" key="2">
    <source>
        <dbReference type="EMBL" id="EMD84394.1"/>
    </source>
</evidence>
<dbReference type="AlphaFoldDB" id="M2TD09"/>
<dbReference type="Pfam" id="PF13472">
    <property type="entry name" value="Lipase_GDSL_2"/>
    <property type="match status" value="1"/>
</dbReference>
<sequence length="348" mass="36855">MRVGTAASELRVRLTNELGEKPVRIGSASIMRVDAEGKPIPDSLTTLSFGGEPSVTIPARAPYLSDPVPMALDAGETVSVSIYYPDEAAPPAHAQMLDVVSGDMSETALWSGSKRVRAPGIVSGIDVTGAEQTRLLVAFGDSITEGAGASDAQTTSWPAQLARLLAANGGTDCWAVVNAGISGNRLLHDGRGPNAVSRFDRDVLAVPGVTHAVLLEGINDIGEITDPARTWQSVTAEQIIGAYEQLLARAHARNVKLIVGTLLPYEGAAYASAEGEEKRQRVNGWIRQNAGRFDGLIDFDRAMSELGDPSVMRLAEQIGDHLHPNDAGYTRMAQTALPVLQNERCPAG</sequence>
<comment type="caution">
    <text evidence="2">The sequence shown here is derived from an EMBL/GenBank/DDBJ whole genome shotgun (WGS) entry which is preliminary data.</text>
</comment>
<organism evidence="2 3">
    <name type="scientific">Pacificimonas flava</name>
    <dbReference type="NCBI Taxonomy" id="1234595"/>
    <lineage>
        <taxon>Bacteria</taxon>
        <taxon>Pseudomonadati</taxon>
        <taxon>Pseudomonadota</taxon>
        <taxon>Alphaproteobacteria</taxon>
        <taxon>Sphingomonadales</taxon>
        <taxon>Sphingosinicellaceae</taxon>
        <taxon>Pacificimonas</taxon>
    </lineage>
</organism>
<dbReference type="Proteomes" id="UP000011717">
    <property type="component" value="Unassembled WGS sequence"/>
</dbReference>